<gene>
    <name evidence="9" type="ORF">MNB_SV-14-359</name>
</gene>
<dbReference type="PANTHER" id="PTHR43654:SF3">
    <property type="entry name" value="GLUTAMATE 5-KINASE"/>
    <property type="match status" value="1"/>
</dbReference>
<feature type="domain" description="Aspartate/glutamate/uridylate kinase" evidence="8">
    <location>
        <begin position="5"/>
        <end position="228"/>
    </location>
</feature>
<dbReference type="PRINTS" id="PR00474">
    <property type="entry name" value="GLU5KINASE"/>
</dbReference>
<evidence type="ECO:0000256" key="7">
    <source>
        <dbReference type="ARBA" id="ARBA00022840"/>
    </source>
</evidence>
<reference evidence="9" key="1">
    <citation type="submission" date="2016-10" db="EMBL/GenBank/DDBJ databases">
        <authorList>
            <person name="de Groot N.N."/>
        </authorList>
    </citation>
    <scope>NUCLEOTIDE SEQUENCE</scope>
</reference>
<dbReference type="InterPro" id="IPR041739">
    <property type="entry name" value="G5K_ProB"/>
</dbReference>
<keyword evidence="5" id="KW-0547">Nucleotide-binding</keyword>
<evidence type="ECO:0000313" key="9">
    <source>
        <dbReference type="EMBL" id="SFV69556.1"/>
    </source>
</evidence>
<evidence type="ECO:0000256" key="1">
    <source>
        <dbReference type="ARBA" id="ARBA00022490"/>
    </source>
</evidence>
<dbReference type="GO" id="GO:0005524">
    <property type="term" value="F:ATP binding"/>
    <property type="evidence" value="ECO:0007669"/>
    <property type="project" value="UniProtKB-KW"/>
</dbReference>
<evidence type="ECO:0000259" key="8">
    <source>
        <dbReference type="Pfam" id="PF00696"/>
    </source>
</evidence>
<dbReference type="EMBL" id="FPHN01000278">
    <property type="protein sequence ID" value="SFV69556.1"/>
    <property type="molecule type" value="Genomic_DNA"/>
</dbReference>
<keyword evidence="1" id="KW-0963">Cytoplasm</keyword>
<organism evidence="9">
    <name type="scientific">hydrothermal vent metagenome</name>
    <dbReference type="NCBI Taxonomy" id="652676"/>
    <lineage>
        <taxon>unclassified sequences</taxon>
        <taxon>metagenomes</taxon>
        <taxon>ecological metagenomes</taxon>
    </lineage>
</organism>
<dbReference type="CDD" id="cd04242">
    <property type="entry name" value="AAK_G5K_ProB"/>
    <property type="match status" value="1"/>
</dbReference>
<protein>
    <submittedName>
        <fullName evidence="9">Glutamate 5-kinase</fullName>
        <ecNumber evidence="9">2.7.2.11</ecNumber>
    </submittedName>
</protein>
<keyword evidence="6 9" id="KW-0418">Kinase</keyword>
<dbReference type="FunFam" id="3.40.1160.10:FF:000006">
    <property type="entry name" value="Glutamate 5-kinase"/>
    <property type="match status" value="1"/>
</dbReference>
<dbReference type="HAMAP" id="MF_00456">
    <property type="entry name" value="ProB"/>
    <property type="match status" value="1"/>
</dbReference>
<dbReference type="InterPro" id="IPR011529">
    <property type="entry name" value="Glu_5kinase"/>
</dbReference>
<evidence type="ECO:0000256" key="3">
    <source>
        <dbReference type="ARBA" id="ARBA00022650"/>
    </source>
</evidence>
<dbReference type="AlphaFoldDB" id="A0A1W1CUQ8"/>
<dbReference type="NCBIfam" id="TIGR01027">
    <property type="entry name" value="proB"/>
    <property type="match status" value="1"/>
</dbReference>
<keyword evidence="2" id="KW-0028">Amino-acid biosynthesis</keyword>
<dbReference type="Gene3D" id="3.40.1160.10">
    <property type="entry name" value="Acetylglutamate kinase-like"/>
    <property type="match status" value="1"/>
</dbReference>
<dbReference type="InterPro" id="IPR005715">
    <property type="entry name" value="Glu_5kinase/COase_Synthase"/>
</dbReference>
<name>A0A1W1CUQ8_9ZZZZ</name>
<evidence type="ECO:0000256" key="4">
    <source>
        <dbReference type="ARBA" id="ARBA00022679"/>
    </source>
</evidence>
<dbReference type="InterPro" id="IPR019797">
    <property type="entry name" value="Glutamate_5-kinase_CS"/>
</dbReference>
<dbReference type="SUPFAM" id="SSF53633">
    <property type="entry name" value="Carbamate kinase-like"/>
    <property type="match status" value="1"/>
</dbReference>
<dbReference type="InterPro" id="IPR001057">
    <property type="entry name" value="Glu/AcGlu_kinase"/>
</dbReference>
<evidence type="ECO:0000256" key="2">
    <source>
        <dbReference type="ARBA" id="ARBA00022605"/>
    </source>
</evidence>
<evidence type="ECO:0000256" key="5">
    <source>
        <dbReference type="ARBA" id="ARBA00022741"/>
    </source>
</evidence>
<evidence type="ECO:0000256" key="6">
    <source>
        <dbReference type="ARBA" id="ARBA00022777"/>
    </source>
</evidence>
<dbReference type="GO" id="GO:0005829">
    <property type="term" value="C:cytosol"/>
    <property type="evidence" value="ECO:0007669"/>
    <property type="project" value="TreeGrafter"/>
</dbReference>
<keyword evidence="7" id="KW-0067">ATP-binding</keyword>
<accession>A0A1W1CUQ8</accession>
<keyword evidence="4 9" id="KW-0808">Transferase</keyword>
<dbReference type="InterPro" id="IPR001048">
    <property type="entry name" value="Asp/Glu/Uridylate_kinase"/>
</dbReference>
<dbReference type="EC" id="2.7.2.11" evidence="9"/>
<proteinExistence type="inferred from homology"/>
<dbReference type="PIRSF" id="PIRSF000729">
    <property type="entry name" value="GK"/>
    <property type="match status" value="1"/>
</dbReference>
<dbReference type="Pfam" id="PF00696">
    <property type="entry name" value="AA_kinase"/>
    <property type="match status" value="1"/>
</dbReference>
<dbReference type="GO" id="GO:0004349">
    <property type="term" value="F:glutamate 5-kinase activity"/>
    <property type="evidence" value="ECO:0007669"/>
    <property type="project" value="UniProtKB-EC"/>
</dbReference>
<dbReference type="InterPro" id="IPR036393">
    <property type="entry name" value="AceGlu_kinase-like_sf"/>
</dbReference>
<dbReference type="PANTHER" id="PTHR43654">
    <property type="entry name" value="GLUTAMATE 5-KINASE"/>
    <property type="match status" value="1"/>
</dbReference>
<sequence>MAKRRIVIKVGSHVLTENGMVAKERMRDLVELIAMIMSKEQEVILVSSGAVSAGYTVLPLDRKNIGNKQAMAAIGQPLLLKMYQEKFAKYKILCSQVLLSAADLDSKKRTHLAQVAIDNLLINKVVPIINENDVIATEELEFGDNDQLSAYVAENFNAELLVILSDIDALYDKNPREFDDAVVRKKVSVILQEELNAPTTANNEFATGGIVTKLKAAHFLLNNGKKMFLATGFGLEDVRSFLLDGVQKGGTLFSK</sequence>
<dbReference type="GO" id="GO:0008652">
    <property type="term" value="P:amino acid biosynthetic process"/>
    <property type="evidence" value="ECO:0007669"/>
    <property type="project" value="UniProtKB-KW"/>
</dbReference>
<dbReference type="PROSITE" id="PS00902">
    <property type="entry name" value="GLUTAMATE_5_KINASE"/>
    <property type="match status" value="1"/>
</dbReference>
<keyword evidence="3" id="KW-0641">Proline biosynthesis</keyword>